<dbReference type="HOGENOM" id="CLU_2769881_0_0_11"/>
<gene>
    <name evidence="1" type="ordered locus">FraEuI1c_6428</name>
</gene>
<evidence type="ECO:0000313" key="1">
    <source>
        <dbReference type="EMBL" id="ADP84409.1"/>
    </source>
</evidence>
<evidence type="ECO:0000313" key="2">
    <source>
        <dbReference type="Proteomes" id="UP000002484"/>
    </source>
</evidence>
<dbReference type="EMBL" id="CP002299">
    <property type="protein sequence ID" value="ADP84409.1"/>
    <property type="molecule type" value="Genomic_DNA"/>
</dbReference>
<dbReference type="RefSeq" id="WP_013427522.1">
    <property type="nucleotide sequence ID" value="NC_014666.1"/>
</dbReference>
<dbReference type="STRING" id="298654.FraEuI1c_6428"/>
<keyword evidence="2" id="KW-1185">Reference proteome</keyword>
<protein>
    <submittedName>
        <fullName evidence="1">Uncharacterized protein</fullName>
    </submittedName>
</protein>
<sequence>MTTAADLAAADLAVADASIRTAACEAVQTWLRDCLIHPPSDPAATAAELLVEHGPWLPPRLYARLAELV</sequence>
<dbReference type="InParanoid" id="E3J745"/>
<dbReference type="Proteomes" id="UP000002484">
    <property type="component" value="Chromosome"/>
</dbReference>
<reference evidence="1 2" key="1">
    <citation type="submission" date="2010-10" db="EMBL/GenBank/DDBJ databases">
        <title>Complete sequence of Frankia sp. EuI1c.</title>
        <authorList>
            <consortium name="US DOE Joint Genome Institute"/>
            <person name="Lucas S."/>
            <person name="Copeland A."/>
            <person name="Lapidus A."/>
            <person name="Cheng J.-F."/>
            <person name="Bruce D."/>
            <person name="Goodwin L."/>
            <person name="Pitluck S."/>
            <person name="Chertkov O."/>
            <person name="Detter J.C."/>
            <person name="Han C."/>
            <person name="Tapia R."/>
            <person name="Land M."/>
            <person name="Hauser L."/>
            <person name="Jeffries C."/>
            <person name="Kyrpides N."/>
            <person name="Ivanova N."/>
            <person name="Mikhailova N."/>
            <person name="Beauchemin N."/>
            <person name="Sen A."/>
            <person name="Sur S.A."/>
            <person name="Gtari M."/>
            <person name="Wall L."/>
            <person name="Tisa L."/>
            <person name="Woyke T."/>
        </authorList>
    </citation>
    <scope>NUCLEOTIDE SEQUENCE [LARGE SCALE GENOMIC DNA]</scope>
    <source>
        <strain evidence="2">DSM 45817 / CECT 9037 / EuI1c</strain>
    </source>
</reference>
<organism evidence="1 2">
    <name type="scientific">Pseudofrankia inefficax (strain DSM 45817 / CECT 9037 / DDB 130130 / EuI1c)</name>
    <name type="common">Frankia inefficax</name>
    <dbReference type="NCBI Taxonomy" id="298654"/>
    <lineage>
        <taxon>Bacteria</taxon>
        <taxon>Bacillati</taxon>
        <taxon>Actinomycetota</taxon>
        <taxon>Actinomycetes</taxon>
        <taxon>Frankiales</taxon>
        <taxon>Frankiaceae</taxon>
        <taxon>Pseudofrankia</taxon>
    </lineage>
</organism>
<accession>E3J745</accession>
<dbReference type="KEGG" id="fri:FraEuI1c_6428"/>
<proteinExistence type="predicted"/>
<dbReference type="AlphaFoldDB" id="E3J745"/>
<name>E3J745_PSEI1</name>